<dbReference type="RefSeq" id="WP_091541712.1">
    <property type="nucleotide sequence ID" value="NZ_FMUS01000007.1"/>
</dbReference>
<gene>
    <name evidence="2" type="ORF">SAMN03080606_01463</name>
</gene>
<feature type="transmembrane region" description="Helical" evidence="1">
    <location>
        <begin position="33"/>
        <end position="54"/>
    </location>
</feature>
<proteinExistence type="predicted"/>
<keyword evidence="1" id="KW-1133">Transmembrane helix</keyword>
<accession>A0A1G5FN29</accession>
<dbReference type="Proteomes" id="UP000198636">
    <property type="component" value="Unassembled WGS sequence"/>
</dbReference>
<feature type="transmembrane region" description="Helical" evidence="1">
    <location>
        <begin position="70"/>
        <end position="87"/>
    </location>
</feature>
<dbReference type="EMBL" id="FMUS01000007">
    <property type="protein sequence ID" value="SCY40230.1"/>
    <property type="molecule type" value="Genomic_DNA"/>
</dbReference>
<name>A0A1G5FN29_9FIRM</name>
<dbReference type="PANTHER" id="PTHR34821:SF2">
    <property type="entry name" value="INNER MEMBRANE PROTEIN YDCZ"/>
    <property type="match status" value="1"/>
</dbReference>
<organism evidence="2 3">
    <name type="scientific">Alkaliphilus peptidifermentans DSM 18978</name>
    <dbReference type="NCBI Taxonomy" id="1120976"/>
    <lineage>
        <taxon>Bacteria</taxon>
        <taxon>Bacillati</taxon>
        <taxon>Bacillota</taxon>
        <taxon>Clostridia</taxon>
        <taxon>Peptostreptococcales</taxon>
        <taxon>Natronincolaceae</taxon>
        <taxon>Alkaliphilus</taxon>
    </lineage>
</organism>
<dbReference type="OrthoDB" id="1654616at2"/>
<reference evidence="2 3" key="1">
    <citation type="submission" date="2016-10" db="EMBL/GenBank/DDBJ databases">
        <authorList>
            <person name="de Groot N.N."/>
        </authorList>
    </citation>
    <scope>NUCLEOTIDE SEQUENCE [LARGE SCALE GENOMIC DNA]</scope>
    <source>
        <strain evidence="2 3">DSM 18978</strain>
    </source>
</reference>
<dbReference type="InterPro" id="IPR006750">
    <property type="entry name" value="YdcZ"/>
</dbReference>
<dbReference type="PANTHER" id="PTHR34821">
    <property type="entry name" value="INNER MEMBRANE PROTEIN YDCZ"/>
    <property type="match status" value="1"/>
</dbReference>
<keyword evidence="3" id="KW-1185">Reference proteome</keyword>
<keyword evidence="1" id="KW-0472">Membrane</keyword>
<evidence type="ECO:0000256" key="1">
    <source>
        <dbReference type="SAM" id="Phobius"/>
    </source>
</evidence>
<protein>
    <submittedName>
        <fullName evidence="2">Transporter family-2 protein</fullName>
    </submittedName>
</protein>
<sequence>MVVIVCLLAFMAGCMITVSSIFNAQLSKNLGTYRVVFLNNLMGTITAALIVLFYQKQLQFSFEELRSIPLYIYLGGIITIAVVAGTNNLLPKIPIIFATLFIFIGQFTGGFALDLLNREEISKEKFVGFVLVIAGLIYNLFITKKRL</sequence>
<dbReference type="Pfam" id="PF04657">
    <property type="entry name" value="DMT_YdcZ"/>
    <property type="match status" value="1"/>
</dbReference>
<keyword evidence="1" id="KW-0812">Transmembrane</keyword>
<evidence type="ECO:0000313" key="3">
    <source>
        <dbReference type="Proteomes" id="UP000198636"/>
    </source>
</evidence>
<feature type="transmembrane region" description="Helical" evidence="1">
    <location>
        <begin position="93"/>
        <end position="113"/>
    </location>
</feature>
<dbReference type="AlphaFoldDB" id="A0A1G5FN29"/>
<dbReference type="GO" id="GO:0005886">
    <property type="term" value="C:plasma membrane"/>
    <property type="evidence" value="ECO:0007669"/>
    <property type="project" value="TreeGrafter"/>
</dbReference>
<dbReference type="STRING" id="1120976.SAMN03080606_01463"/>
<feature type="transmembrane region" description="Helical" evidence="1">
    <location>
        <begin position="125"/>
        <end position="142"/>
    </location>
</feature>
<evidence type="ECO:0000313" key="2">
    <source>
        <dbReference type="EMBL" id="SCY40230.1"/>
    </source>
</evidence>